<organism evidence="3 4">
    <name type="scientific">Linnemannia elongata AG-77</name>
    <dbReference type="NCBI Taxonomy" id="1314771"/>
    <lineage>
        <taxon>Eukaryota</taxon>
        <taxon>Fungi</taxon>
        <taxon>Fungi incertae sedis</taxon>
        <taxon>Mucoromycota</taxon>
        <taxon>Mortierellomycotina</taxon>
        <taxon>Mortierellomycetes</taxon>
        <taxon>Mortierellales</taxon>
        <taxon>Mortierellaceae</taxon>
        <taxon>Linnemannia</taxon>
    </lineage>
</organism>
<dbReference type="AlphaFoldDB" id="A0A197JPZ5"/>
<feature type="transmembrane region" description="Helical" evidence="2">
    <location>
        <begin position="327"/>
        <end position="347"/>
    </location>
</feature>
<protein>
    <submittedName>
        <fullName evidence="3">Uncharacterized protein</fullName>
    </submittedName>
</protein>
<keyword evidence="2" id="KW-0812">Transmembrane</keyword>
<accession>A0A197JPZ5</accession>
<feature type="transmembrane region" description="Helical" evidence="2">
    <location>
        <begin position="405"/>
        <end position="427"/>
    </location>
</feature>
<name>A0A197JPZ5_9FUNG</name>
<feature type="region of interest" description="Disordered" evidence="1">
    <location>
        <begin position="149"/>
        <end position="179"/>
    </location>
</feature>
<feature type="region of interest" description="Disordered" evidence="1">
    <location>
        <begin position="40"/>
        <end position="96"/>
    </location>
</feature>
<feature type="compositionally biased region" description="Low complexity" evidence="1">
    <location>
        <begin position="153"/>
        <end position="166"/>
    </location>
</feature>
<evidence type="ECO:0000256" key="1">
    <source>
        <dbReference type="SAM" id="MobiDB-lite"/>
    </source>
</evidence>
<gene>
    <name evidence="3" type="ORF">K457DRAFT_140439</name>
</gene>
<evidence type="ECO:0000313" key="3">
    <source>
        <dbReference type="EMBL" id="OAQ26541.1"/>
    </source>
</evidence>
<dbReference type="EMBL" id="KV442066">
    <property type="protein sequence ID" value="OAQ26541.1"/>
    <property type="molecule type" value="Genomic_DNA"/>
</dbReference>
<dbReference type="Proteomes" id="UP000078512">
    <property type="component" value="Unassembled WGS sequence"/>
</dbReference>
<feature type="transmembrane region" description="Helical" evidence="2">
    <location>
        <begin position="363"/>
        <end position="385"/>
    </location>
</feature>
<keyword evidence="2" id="KW-1133">Transmembrane helix</keyword>
<feature type="compositionally biased region" description="Polar residues" evidence="1">
    <location>
        <begin position="170"/>
        <end position="179"/>
    </location>
</feature>
<keyword evidence="4" id="KW-1185">Reference proteome</keyword>
<proteinExistence type="predicted"/>
<evidence type="ECO:0000256" key="2">
    <source>
        <dbReference type="SAM" id="Phobius"/>
    </source>
</evidence>
<dbReference type="OrthoDB" id="2440805at2759"/>
<evidence type="ECO:0000313" key="4">
    <source>
        <dbReference type="Proteomes" id="UP000078512"/>
    </source>
</evidence>
<reference evidence="3 4" key="1">
    <citation type="submission" date="2016-05" db="EMBL/GenBank/DDBJ databases">
        <title>Genome sequencing reveals origins of a unique bacterial endosymbiosis in the earliest lineages of terrestrial Fungi.</title>
        <authorList>
            <consortium name="DOE Joint Genome Institute"/>
            <person name="Uehling J."/>
            <person name="Gryganskyi A."/>
            <person name="Hameed K."/>
            <person name="Tschaplinski T."/>
            <person name="Misztal P."/>
            <person name="Wu S."/>
            <person name="Desiro A."/>
            <person name="Vande Pol N."/>
            <person name="Du Z.-Y."/>
            <person name="Zienkiewicz A."/>
            <person name="Zienkiewicz K."/>
            <person name="Morin E."/>
            <person name="Tisserant E."/>
            <person name="Splivallo R."/>
            <person name="Hainaut M."/>
            <person name="Henrissat B."/>
            <person name="Ohm R."/>
            <person name="Kuo A."/>
            <person name="Yan J."/>
            <person name="Lipzen A."/>
            <person name="Nolan M."/>
            <person name="Labutti K."/>
            <person name="Barry K."/>
            <person name="Goldstein A."/>
            <person name="Labbe J."/>
            <person name="Schadt C."/>
            <person name="Tuskan G."/>
            <person name="Grigoriev I."/>
            <person name="Martin F."/>
            <person name="Vilgalys R."/>
            <person name="Bonito G."/>
        </authorList>
    </citation>
    <scope>NUCLEOTIDE SEQUENCE [LARGE SCALE GENOMIC DNA]</scope>
    <source>
        <strain evidence="3 4">AG-77</strain>
    </source>
</reference>
<feature type="compositionally biased region" description="Basic residues" evidence="1">
    <location>
        <begin position="83"/>
        <end position="92"/>
    </location>
</feature>
<keyword evidence="2" id="KW-0472">Membrane</keyword>
<sequence length="494" mass="53261">MSIDIERATLKKAAVSTLPLWAEQDQRLSLLLNDLPEETNQEPDQMAAGSSLTQLPLQGSSSISSTSSGVSEAGRGGTGSTSHSHRPLHGAKSRSTLNGLAISNNSTLRQGTLATAAATGKGTGHQQDWSVFATMSNVSTLSDLARKYPPNATSSSSLISPTSTLPAEPQSAQSPDANVISSLRRFPQKLDEIFKPRTTGHIAATSPTGSAGSHPSAATATPTCTCTCPNHSPQQQQSPSPFFKRGSRLGLSLSKRRNQKESMELMRGYPTGQCVSTEPPESTNWDEKDAELPLTQGYGVTKNTAFNLDAIKGFLNSPLFSNFLKSLTVMAAVSLFAIALDAIIILVKASNNNPAMTLSNDNAALIITVILSLLTIAYSCFTIFLESRRPPEGLDTSNSKPLIVIFSEIIASIVWAQVLSITIYIYIWTYGCTEAGAEQLARLWKQDMPDHHLTDRLCRRQGAMVGLELLLVMLIIFNFYTHLAQNFKFIRAVS</sequence>
<feature type="transmembrane region" description="Helical" evidence="2">
    <location>
        <begin position="463"/>
        <end position="481"/>
    </location>
</feature>
<feature type="compositionally biased region" description="Polar residues" evidence="1">
    <location>
        <begin position="48"/>
        <end position="59"/>
    </location>
</feature>
<feature type="compositionally biased region" description="Low complexity" evidence="1">
    <location>
        <begin position="60"/>
        <end position="71"/>
    </location>
</feature>